<dbReference type="Proteomes" id="UP001519271">
    <property type="component" value="Unassembled WGS sequence"/>
</dbReference>
<proteinExistence type="predicted"/>
<dbReference type="Pfam" id="PF13749">
    <property type="entry name" value="HATPase_c_4"/>
    <property type="match status" value="1"/>
</dbReference>
<comment type="caution">
    <text evidence="2">The sequence shown here is derived from an EMBL/GenBank/DDBJ whole genome shotgun (WGS) entry which is preliminary data.</text>
</comment>
<dbReference type="PANTHER" id="PTHR30595">
    <property type="entry name" value="GLPR-RELATED TRANSCRIPTIONAL REPRESSOR"/>
    <property type="match status" value="1"/>
</dbReference>
<organism evidence="2 3">
    <name type="scientific">Youngiibacter multivorans</name>
    <dbReference type="NCBI Taxonomy" id="937251"/>
    <lineage>
        <taxon>Bacteria</taxon>
        <taxon>Bacillati</taxon>
        <taxon>Bacillota</taxon>
        <taxon>Clostridia</taxon>
        <taxon>Eubacteriales</taxon>
        <taxon>Clostridiaceae</taxon>
        <taxon>Youngiibacter</taxon>
    </lineage>
</organism>
<evidence type="ECO:0000259" key="1">
    <source>
        <dbReference type="Pfam" id="PF04326"/>
    </source>
</evidence>
<dbReference type="Gene3D" id="3.30.950.30">
    <property type="entry name" value="Schlafen, AAA domain"/>
    <property type="match status" value="1"/>
</dbReference>
<dbReference type="PANTHER" id="PTHR30595:SF6">
    <property type="entry name" value="SCHLAFEN ALBA-2 DOMAIN-CONTAINING PROTEIN"/>
    <property type="match status" value="1"/>
</dbReference>
<dbReference type="InterPro" id="IPR038475">
    <property type="entry name" value="RecG_C_sf"/>
</dbReference>
<keyword evidence="2" id="KW-0067">ATP-binding</keyword>
<evidence type="ECO:0000313" key="3">
    <source>
        <dbReference type="Proteomes" id="UP001519271"/>
    </source>
</evidence>
<keyword evidence="2" id="KW-0347">Helicase</keyword>
<reference evidence="2 3" key="1">
    <citation type="submission" date="2021-03" db="EMBL/GenBank/DDBJ databases">
        <title>Genomic Encyclopedia of Type Strains, Phase IV (KMG-IV): sequencing the most valuable type-strain genomes for metagenomic binning, comparative biology and taxonomic classification.</title>
        <authorList>
            <person name="Goeker M."/>
        </authorList>
    </citation>
    <scope>NUCLEOTIDE SEQUENCE [LARGE SCALE GENOMIC DNA]</scope>
    <source>
        <strain evidence="2 3">DSM 6139</strain>
    </source>
</reference>
<dbReference type="Pfam" id="PF04326">
    <property type="entry name" value="SLFN_AlbA_2"/>
    <property type="match status" value="1"/>
</dbReference>
<dbReference type="EC" id="3.6.4.12" evidence="2"/>
<dbReference type="GO" id="GO:0016787">
    <property type="term" value="F:hydrolase activity"/>
    <property type="evidence" value="ECO:0007669"/>
    <property type="project" value="UniProtKB-KW"/>
</dbReference>
<evidence type="ECO:0000313" key="2">
    <source>
        <dbReference type="EMBL" id="MBP1920032.1"/>
    </source>
</evidence>
<dbReference type="EMBL" id="JAGGKC010000023">
    <property type="protein sequence ID" value="MBP1920032.1"/>
    <property type="molecule type" value="Genomic_DNA"/>
</dbReference>
<keyword evidence="2" id="KW-0378">Hydrolase</keyword>
<dbReference type="RefSeq" id="WP_209460213.1">
    <property type="nucleotide sequence ID" value="NZ_JAGGKC010000023.1"/>
</dbReference>
<dbReference type="GO" id="GO:0003678">
    <property type="term" value="F:DNA helicase activity"/>
    <property type="evidence" value="ECO:0007669"/>
    <property type="project" value="UniProtKB-EC"/>
</dbReference>
<keyword evidence="3" id="KW-1185">Reference proteome</keyword>
<dbReference type="Gene3D" id="3.30.565.60">
    <property type="match status" value="1"/>
</dbReference>
<dbReference type="InterPro" id="IPR038461">
    <property type="entry name" value="Schlafen_AlbA_2_dom_sf"/>
</dbReference>
<gene>
    <name evidence="2" type="ORF">J2Z34_002530</name>
</gene>
<name>A0ABS4G656_9CLOT</name>
<feature type="domain" description="Schlafen AlbA-2" evidence="1">
    <location>
        <begin position="19"/>
        <end position="140"/>
    </location>
</feature>
<sequence length="484" mass="54972">MLPEQLITLANEIIKNKCEMQNIELKSSEHGASERLYDTLSSFSNQSGGGIIIFGISEKNGFSVSGVYDVQDLQMKVTNQALQMQPNVRPVFTVAEIGGKQIVSAEISECEIYDKPCFYKGTGRLRGSYIRVGESDQQMTEYEIYSYEAFRRKIQDELRIVERASIDDFDRTALEEYLQKIRKSKPNLAILDDFRILQLQGMVDGGKPTIVGVLMLSIFPQAYFPQLSITAVVVPGTEIGDTGPNHERFIDNQRIDGRIPQMLEDAIAFVRRNTRTTTIIDQYGKRSDKPEYPLLAIREIILNALIHRDYSIHTDASPIRLILYRDRIEIENPGGLYGRTRLSDLGKLAADTRNPFIAGALEVLIDTENRFSGIPTIMNEMMKAGLKPPIFTDSHGRFKVTLYNGQAADIIVKADFGSYMDISERILVFCRTPRSREEIASFLRMDSPYYVITRYVNPLIESNKIRFTLPEKPKSKNQRFVTIS</sequence>
<accession>A0ABS4G656</accession>
<protein>
    <submittedName>
        <fullName evidence="2">ATP-dependent DNA helicase RecG</fullName>
        <ecNumber evidence="2">3.6.4.12</ecNumber>
    </submittedName>
</protein>
<dbReference type="InterPro" id="IPR007421">
    <property type="entry name" value="Schlafen_AlbA_2_dom"/>
</dbReference>
<keyword evidence="2" id="KW-0547">Nucleotide-binding</keyword>